<dbReference type="GO" id="GO:0045892">
    <property type="term" value="P:negative regulation of DNA-templated transcription"/>
    <property type="evidence" value="ECO:0007669"/>
    <property type="project" value="InterPro"/>
</dbReference>
<protein>
    <submittedName>
        <fullName evidence="6">TetR family transcriptional regulator</fullName>
    </submittedName>
</protein>
<sequence>MEGVGMAKDRSGAGDPVRTLELLWREPGHEAGRTGRRGPRQGLSVDAVVRAATGLADEEGLAALTMRALAQRLGVTPMTLYTYVPGKAELLDLMLDEVYRYMDRREAPAGESWQAKVTRVADDNRDLVGRHPWLADLSVTRPPLGPGVIAKYDYELAAFDGIGLTDPEMDAALTHLLGFVHANVLAAADAADHNSRQSDEEWWAVSAPLLEQAMDPGRYPLGVRVGSAVGAYDPQAVWDFGLQCILDGLARLIDSRHTLAASDVPDAPDAP</sequence>
<evidence type="ECO:0000256" key="2">
    <source>
        <dbReference type="ARBA" id="ARBA00023125"/>
    </source>
</evidence>
<dbReference type="InterPro" id="IPR009057">
    <property type="entry name" value="Homeodomain-like_sf"/>
</dbReference>
<keyword evidence="1" id="KW-0805">Transcription regulation</keyword>
<dbReference type="EMBL" id="BNEE01000006">
    <property type="protein sequence ID" value="GHI86217.1"/>
    <property type="molecule type" value="Genomic_DNA"/>
</dbReference>
<dbReference type="InterPro" id="IPR036271">
    <property type="entry name" value="Tet_transcr_reg_TetR-rel_C_sf"/>
</dbReference>
<dbReference type="GO" id="GO:0000976">
    <property type="term" value="F:transcription cis-regulatory region binding"/>
    <property type="evidence" value="ECO:0007669"/>
    <property type="project" value="TreeGrafter"/>
</dbReference>
<feature type="domain" description="HTH tetR-type" evidence="5">
    <location>
        <begin position="42"/>
        <end position="102"/>
    </location>
</feature>
<keyword evidence="7" id="KW-1185">Reference proteome</keyword>
<dbReference type="AlphaFoldDB" id="A0A919GWJ6"/>
<dbReference type="Proteomes" id="UP000600026">
    <property type="component" value="Unassembled WGS sequence"/>
</dbReference>
<dbReference type="Pfam" id="PF02909">
    <property type="entry name" value="TetR_C_1"/>
    <property type="match status" value="1"/>
</dbReference>
<keyword evidence="2 4" id="KW-0238">DNA-binding</keyword>
<dbReference type="PANTHER" id="PTHR30055">
    <property type="entry name" value="HTH-TYPE TRANSCRIPTIONAL REGULATOR RUTR"/>
    <property type="match status" value="1"/>
</dbReference>
<evidence type="ECO:0000256" key="4">
    <source>
        <dbReference type="PROSITE-ProRule" id="PRU00335"/>
    </source>
</evidence>
<dbReference type="SUPFAM" id="SSF46689">
    <property type="entry name" value="Homeodomain-like"/>
    <property type="match status" value="1"/>
</dbReference>
<evidence type="ECO:0000259" key="5">
    <source>
        <dbReference type="PROSITE" id="PS50977"/>
    </source>
</evidence>
<feature type="DNA-binding region" description="H-T-H motif" evidence="4">
    <location>
        <begin position="65"/>
        <end position="84"/>
    </location>
</feature>
<evidence type="ECO:0000313" key="6">
    <source>
        <dbReference type="EMBL" id="GHI86217.1"/>
    </source>
</evidence>
<dbReference type="PROSITE" id="PS50977">
    <property type="entry name" value="HTH_TETR_2"/>
    <property type="match status" value="1"/>
</dbReference>
<evidence type="ECO:0000313" key="7">
    <source>
        <dbReference type="Proteomes" id="UP000600026"/>
    </source>
</evidence>
<organism evidence="6 7">
    <name type="scientific">Streptomyces xanthophaeus</name>
    <dbReference type="NCBI Taxonomy" id="67385"/>
    <lineage>
        <taxon>Bacteria</taxon>
        <taxon>Bacillati</taxon>
        <taxon>Actinomycetota</taxon>
        <taxon>Actinomycetes</taxon>
        <taxon>Kitasatosporales</taxon>
        <taxon>Streptomycetaceae</taxon>
        <taxon>Streptomyces</taxon>
    </lineage>
</organism>
<proteinExistence type="predicted"/>
<keyword evidence="3" id="KW-0804">Transcription</keyword>
<dbReference type="InterPro" id="IPR001647">
    <property type="entry name" value="HTH_TetR"/>
</dbReference>
<comment type="caution">
    <text evidence="6">The sequence shown here is derived from an EMBL/GenBank/DDBJ whole genome shotgun (WGS) entry which is preliminary data.</text>
</comment>
<dbReference type="PANTHER" id="PTHR30055:SF151">
    <property type="entry name" value="TRANSCRIPTIONAL REGULATORY PROTEIN"/>
    <property type="match status" value="1"/>
</dbReference>
<dbReference type="Gene3D" id="1.10.357.10">
    <property type="entry name" value="Tetracycline Repressor, domain 2"/>
    <property type="match status" value="1"/>
</dbReference>
<dbReference type="InterPro" id="IPR004111">
    <property type="entry name" value="Repressor_TetR_C"/>
</dbReference>
<accession>A0A919GWJ6</accession>
<dbReference type="InterPro" id="IPR050109">
    <property type="entry name" value="HTH-type_TetR-like_transc_reg"/>
</dbReference>
<dbReference type="Gene3D" id="1.10.10.60">
    <property type="entry name" value="Homeodomain-like"/>
    <property type="match status" value="1"/>
</dbReference>
<dbReference type="SUPFAM" id="SSF48498">
    <property type="entry name" value="Tetracyclin repressor-like, C-terminal domain"/>
    <property type="match status" value="1"/>
</dbReference>
<evidence type="ECO:0000256" key="3">
    <source>
        <dbReference type="ARBA" id="ARBA00023163"/>
    </source>
</evidence>
<dbReference type="Pfam" id="PF00440">
    <property type="entry name" value="TetR_N"/>
    <property type="match status" value="1"/>
</dbReference>
<evidence type="ECO:0000256" key="1">
    <source>
        <dbReference type="ARBA" id="ARBA00023015"/>
    </source>
</evidence>
<dbReference type="GO" id="GO:0003700">
    <property type="term" value="F:DNA-binding transcription factor activity"/>
    <property type="evidence" value="ECO:0007669"/>
    <property type="project" value="TreeGrafter"/>
</dbReference>
<name>A0A919GWJ6_9ACTN</name>
<reference evidence="6" key="1">
    <citation type="submission" date="2020-09" db="EMBL/GenBank/DDBJ databases">
        <title>Whole genome shotgun sequence of Streptomyces xanthophaeus NBRC 12829.</title>
        <authorList>
            <person name="Komaki H."/>
            <person name="Tamura T."/>
        </authorList>
    </citation>
    <scope>NUCLEOTIDE SEQUENCE</scope>
    <source>
        <strain evidence="6">NBRC 12829</strain>
    </source>
</reference>
<gene>
    <name evidence="6" type="ORF">Sxan_35810</name>
</gene>